<accession>A0A5E4Q856</accession>
<organism evidence="1 2">
    <name type="scientific">Leptidea sinapis</name>
    <dbReference type="NCBI Taxonomy" id="189913"/>
    <lineage>
        <taxon>Eukaryota</taxon>
        <taxon>Metazoa</taxon>
        <taxon>Ecdysozoa</taxon>
        <taxon>Arthropoda</taxon>
        <taxon>Hexapoda</taxon>
        <taxon>Insecta</taxon>
        <taxon>Pterygota</taxon>
        <taxon>Neoptera</taxon>
        <taxon>Endopterygota</taxon>
        <taxon>Lepidoptera</taxon>
        <taxon>Glossata</taxon>
        <taxon>Ditrysia</taxon>
        <taxon>Papilionoidea</taxon>
        <taxon>Pieridae</taxon>
        <taxon>Dismorphiinae</taxon>
        <taxon>Leptidea</taxon>
    </lineage>
</organism>
<evidence type="ECO:0000313" key="1">
    <source>
        <dbReference type="EMBL" id="VVC93756.1"/>
    </source>
</evidence>
<reference evidence="1 2" key="1">
    <citation type="submission" date="2017-07" db="EMBL/GenBank/DDBJ databases">
        <authorList>
            <person name="Talla V."/>
            <person name="Backstrom N."/>
        </authorList>
    </citation>
    <scope>NUCLEOTIDE SEQUENCE [LARGE SCALE GENOMIC DNA]</scope>
</reference>
<proteinExistence type="predicted"/>
<evidence type="ECO:0000313" key="2">
    <source>
        <dbReference type="Proteomes" id="UP000324832"/>
    </source>
</evidence>
<gene>
    <name evidence="1" type="ORF">LSINAPIS_LOCUS5880</name>
</gene>
<name>A0A5E4Q856_9NEOP</name>
<dbReference type="Proteomes" id="UP000324832">
    <property type="component" value="Unassembled WGS sequence"/>
</dbReference>
<protein>
    <submittedName>
        <fullName evidence="1">Uncharacterized protein</fullName>
    </submittedName>
</protein>
<dbReference type="AlphaFoldDB" id="A0A5E4Q856"/>
<dbReference type="EMBL" id="FZQP02001770">
    <property type="protein sequence ID" value="VVC93756.1"/>
    <property type="molecule type" value="Genomic_DNA"/>
</dbReference>
<sequence length="97" mass="11238">MRWWNEILVTFQANAGKDQNLGRRTIDGMILKTLWSKVLNNYDVKTKEMAMKQIKASPDYDKLVISLTKVKKEKVQKIIDLKPVRIAHLITKDAAQI</sequence>
<keyword evidence="2" id="KW-1185">Reference proteome</keyword>